<protein>
    <submittedName>
        <fullName evidence="1">Uncharacterized protein</fullName>
    </submittedName>
</protein>
<organism evidence="1 2">
    <name type="scientific">Paraburkholderia pallida</name>
    <dbReference type="NCBI Taxonomy" id="2547399"/>
    <lineage>
        <taxon>Bacteria</taxon>
        <taxon>Pseudomonadati</taxon>
        <taxon>Pseudomonadota</taxon>
        <taxon>Betaproteobacteria</taxon>
        <taxon>Burkholderiales</taxon>
        <taxon>Burkholderiaceae</taxon>
        <taxon>Paraburkholderia</taxon>
    </lineage>
</organism>
<accession>A0A4P7CQP5</accession>
<dbReference type="EMBL" id="CP038148">
    <property type="protein sequence ID" value="QBQ96289.1"/>
    <property type="molecule type" value="Genomic_DNA"/>
</dbReference>
<gene>
    <name evidence="1" type="ORF">E1956_03285</name>
</gene>
<reference evidence="1 2" key="1">
    <citation type="submission" date="2019-03" db="EMBL/GenBank/DDBJ databases">
        <title>Paraburkholderia sp. 7MH5, isolated from subtropical forest soil.</title>
        <authorList>
            <person name="Gao Z.-H."/>
            <person name="Qiu L.-H."/>
        </authorList>
    </citation>
    <scope>NUCLEOTIDE SEQUENCE [LARGE SCALE GENOMIC DNA]</scope>
    <source>
        <strain evidence="1 2">7MH5</strain>
    </source>
</reference>
<name>A0A4P7CQP5_9BURK</name>
<keyword evidence="2" id="KW-1185">Reference proteome</keyword>
<evidence type="ECO:0000313" key="1">
    <source>
        <dbReference type="EMBL" id="QBQ96289.1"/>
    </source>
</evidence>
<dbReference type="AlphaFoldDB" id="A0A4P7CQP5"/>
<dbReference type="RefSeq" id="WP_134747394.1">
    <property type="nucleotide sequence ID" value="NZ_CP038148.1"/>
</dbReference>
<dbReference type="Proteomes" id="UP000295727">
    <property type="component" value="Chromosome 1"/>
</dbReference>
<dbReference type="OrthoDB" id="9115476at2"/>
<sequence>MSNSTTQLDQISATQAFKEAVANALFDAASPGMIWGRHDSTTSLLTWGYYGGYYGNSAVANGTLTLAPSATNYIFADPTTGAVSVNTTGIPSGKIPLYQVVTNATTTTSWTDLRSYAPISQLSTAGTQPANEVYAGPSSGAAAAPGFRALVPADLPVMGASGGGHASGAAPDPGATAGSTRYLREDATWAVPSGGGSSPPVLPVNAQTGTSYTLAATDAPSANGYQGIVTMNNAGANTLTVPPNSSVSFPVGTQIQVVQLGAGQTTVSGGSGVTVNNPSSLTARAQYSSLVLTQIAANTWILGGDMT</sequence>
<dbReference type="KEGG" id="ppai:E1956_03285"/>
<evidence type="ECO:0000313" key="2">
    <source>
        <dbReference type="Proteomes" id="UP000295727"/>
    </source>
</evidence>
<proteinExistence type="predicted"/>